<dbReference type="EMBL" id="JAGGKI010000011">
    <property type="protein sequence ID" value="MBP1894987.1"/>
    <property type="molecule type" value="Genomic_DNA"/>
</dbReference>
<dbReference type="InterPro" id="IPR054467">
    <property type="entry name" value="YkoP-like_dom"/>
</dbReference>
<evidence type="ECO:0000313" key="2">
    <source>
        <dbReference type="EMBL" id="MBP1894987.1"/>
    </source>
</evidence>
<comment type="caution">
    <text evidence="2">The sequence shown here is derived from an EMBL/GenBank/DDBJ whole genome shotgun (WGS) entry which is preliminary data.</text>
</comment>
<dbReference type="Pfam" id="PF22790">
    <property type="entry name" value="YkoP"/>
    <property type="match status" value="1"/>
</dbReference>
<reference evidence="2 3" key="1">
    <citation type="submission" date="2021-03" db="EMBL/GenBank/DDBJ databases">
        <title>Genomic Encyclopedia of Type Strains, Phase IV (KMG-IV): sequencing the most valuable type-strain genomes for metagenomic binning, comparative biology and taxonomic classification.</title>
        <authorList>
            <person name="Goeker M."/>
        </authorList>
    </citation>
    <scope>NUCLEOTIDE SEQUENCE [LARGE SCALE GENOMIC DNA]</scope>
    <source>
        <strain evidence="2 3">DSM 15596</strain>
    </source>
</reference>
<dbReference type="GeneID" id="95406016"/>
<gene>
    <name evidence="2" type="ORF">J2Z18_004096</name>
</gene>
<protein>
    <recommendedName>
        <fullName evidence="1">YkoP-like domain-containing protein</fullName>
    </recommendedName>
</protein>
<keyword evidence="3" id="KW-1185">Reference proteome</keyword>
<accession>A0ABS4FFF1</accession>
<name>A0ABS4FFF1_9BACL</name>
<feature type="domain" description="YkoP-like" evidence="1">
    <location>
        <begin position="22"/>
        <end position="203"/>
    </location>
</feature>
<dbReference type="RefSeq" id="WP_083832624.1">
    <property type="nucleotide sequence ID" value="NZ_BOSA01000008.1"/>
</dbReference>
<organism evidence="2 3">
    <name type="scientific">Paenibacillus lactis</name>
    <dbReference type="NCBI Taxonomy" id="228574"/>
    <lineage>
        <taxon>Bacteria</taxon>
        <taxon>Bacillati</taxon>
        <taxon>Bacillota</taxon>
        <taxon>Bacilli</taxon>
        <taxon>Bacillales</taxon>
        <taxon>Paenibacillaceae</taxon>
        <taxon>Paenibacillus</taxon>
    </lineage>
</organism>
<evidence type="ECO:0000313" key="3">
    <source>
        <dbReference type="Proteomes" id="UP000706926"/>
    </source>
</evidence>
<dbReference type="Proteomes" id="UP000706926">
    <property type="component" value="Unassembled WGS sequence"/>
</dbReference>
<proteinExistence type="predicted"/>
<evidence type="ECO:0000259" key="1">
    <source>
        <dbReference type="Pfam" id="PF22790"/>
    </source>
</evidence>
<sequence>MDLIRNVRRIRIRVVNQLLIIKNAMQSMWMAWERIFKWSSRFRGSHTFHFGICTVMIKKHRGAPIICADSTVISQGDWIGELHLDNAEILNLIRTEGPDLAALKIARLGRRSMKLISRAYADQSEFNEVRALVGITLLHRGLTHGLGFEMQAMEQGLFRRMTTSYLRLLLSVLHPEGKNRIGRRTEQLIPMMLIHTRASLARRFPSPVHETVMEQAR</sequence>